<dbReference type="PANTHER" id="PTHR46082:SF11">
    <property type="entry name" value="AAA+ ATPASE DOMAIN-CONTAINING PROTEIN-RELATED"/>
    <property type="match status" value="1"/>
</dbReference>
<dbReference type="VEuPathDB" id="FungiDB:EYZ11_010158"/>
<dbReference type="GO" id="GO:0003824">
    <property type="term" value="F:catalytic activity"/>
    <property type="evidence" value="ECO:0007669"/>
    <property type="project" value="InterPro"/>
</dbReference>
<dbReference type="Gene3D" id="3.40.50.1580">
    <property type="entry name" value="Nucleoside phosphorylase domain"/>
    <property type="match status" value="1"/>
</dbReference>
<proteinExistence type="predicted"/>
<evidence type="ECO:0008006" key="5">
    <source>
        <dbReference type="Google" id="ProtNLM"/>
    </source>
</evidence>
<accession>A0A4S3J870</accession>
<evidence type="ECO:0000313" key="4">
    <source>
        <dbReference type="Proteomes" id="UP000308092"/>
    </source>
</evidence>
<gene>
    <name evidence="3" type="ORF">EYZ11_010158</name>
</gene>
<evidence type="ECO:0000259" key="1">
    <source>
        <dbReference type="Pfam" id="PF01048"/>
    </source>
</evidence>
<organism evidence="3 4">
    <name type="scientific">Aspergillus tanneri</name>
    <dbReference type="NCBI Taxonomy" id="1220188"/>
    <lineage>
        <taxon>Eukaryota</taxon>
        <taxon>Fungi</taxon>
        <taxon>Dikarya</taxon>
        <taxon>Ascomycota</taxon>
        <taxon>Pezizomycotina</taxon>
        <taxon>Eurotiomycetes</taxon>
        <taxon>Eurotiomycetidae</taxon>
        <taxon>Eurotiales</taxon>
        <taxon>Aspergillaceae</taxon>
        <taxon>Aspergillus</taxon>
        <taxon>Aspergillus subgen. Circumdati</taxon>
    </lineage>
</organism>
<feature type="domain" description="NACHT-NTPase and P-loop NTPases N-terminal" evidence="2">
    <location>
        <begin position="13"/>
        <end position="130"/>
    </location>
</feature>
<comment type="caution">
    <text evidence="3">The sequence shown here is derived from an EMBL/GenBank/DDBJ whole genome shotgun (WGS) entry which is preliminary data.</text>
</comment>
<sequence length="546" mass="59938">MPVAEVITTLSGISANMDTALQIYGAEKDAPGLPVAIRDAAERIPLVQSTLQNVKLHLKEHSLHEDSCTSIKSILKACKIKSDSLQKNFETMVSRNNRHGLARYFTQVREVAKSKRIEALMKGIFEDVHCLAENCAVKAATEWQVGKLAGIKNEVSALPQSVPEHHDSVSFRNFGTGSQNILTGNGPQNNNTSAGYQFNGTFTAPFRFPSSPTTPSPALTRSSNERMGTLQTSLGITTTNSYSYDSYAIAIICPMGVEMAPVLATLDKEHSTLPSARKRNNYILGELSNHNVVVTAMPGIGNNSATAVVMQLQNDFKSLRFGLLVGIGGGIPDLGKHDIRLGDVVVSKPTMGFGGVVQFDRGKVNTDSCFERTGHLNKPPAVLTASLETLIARHKLHRNRISDHISDMLRKFPHMVEQQYIHQGEENDILFHHKYHHKSGSDCRDCRRDMVVKRTSRASIAPEIHYGTIGSANIVIKDADTREKLKEELEIICVEMEAAGLMDELPCLVIRGVCDYADSHKNKRWQPYAAATAAAFTKELLSVVPL</sequence>
<dbReference type="InterPro" id="IPR035994">
    <property type="entry name" value="Nucleoside_phosphorylase_sf"/>
</dbReference>
<reference evidence="3 4" key="1">
    <citation type="submission" date="2019-03" db="EMBL/GenBank/DDBJ databases">
        <title>The genome sequence of a newly discovered highly antifungal drug resistant Aspergillus species, Aspergillus tanneri NIH 1004.</title>
        <authorList>
            <person name="Mounaud S."/>
            <person name="Singh I."/>
            <person name="Joardar V."/>
            <person name="Pakala S."/>
            <person name="Pakala S."/>
            <person name="Venepally P."/>
            <person name="Hoover J."/>
            <person name="Nierman W."/>
            <person name="Chung J."/>
            <person name="Losada L."/>
        </authorList>
    </citation>
    <scope>NUCLEOTIDE SEQUENCE [LARGE SCALE GENOMIC DNA]</scope>
    <source>
        <strain evidence="3 4">NIH1004</strain>
    </source>
</reference>
<dbReference type="GO" id="GO:0009116">
    <property type="term" value="P:nucleoside metabolic process"/>
    <property type="evidence" value="ECO:0007669"/>
    <property type="project" value="InterPro"/>
</dbReference>
<keyword evidence="4" id="KW-1185">Reference proteome</keyword>
<protein>
    <recommendedName>
        <fullName evidence="5">Nucleoside phosphorylase domain-containing protein</fullName>
    </recommendedName>
</protein>
<dbReference type="InterPro" id="IPR031352">
    <property type="entry name" value="SesA"/>
</dbReference>
<dbReference type="Pfam" id="PF17107">
    <property type="entry name" value="SesA"/>
    <property type="match status" value="1"/>
</dbReference>
<dbReference type="InterPro" id="IPR000845">
    <property type="entry name" value="Nucleoside_phosphorylase_d"/>
</dbReference>
<dbReference type="SUPFAM" id="SSF53167">
    <property type="entry name" value="Purine and uridine phosphorylases"/>
    <property type="match status" value="1"/>
</dbReference>
<name>A0A4S3J870_9EURO</name>
<dbReference type="InterPro" id="IPR053137">
    <property type="entry name" value="NLR-like"/>
</dbReference>
<dbReference type="Pfam" id="PF01048">
    <property type="entry name" value="PNP_UDP_1"/>
    <property type="match status" value="1"/>
</dbReference>
<dbReference type="AlphaFoldDB" id="A0A4S3J870"/>
<dbReference type="STRING" id="1220188.A0A4S3J870"/>
<feature type="domain" description="Nucleoside phosphorylase" evidence="1">
    <location>
        <begin position="249"/>
        <end position="541"/>
    </location>
</feature>
<dbReference type="Proteomes" id="UP000308092">
    <property type="component" value="Unassembled WGS sequence"/>
</dbReference>
<evidence type="ECO:0000313" key="3">
    <source>
        <dbReference type="EMBL" id="THC90377.1"/>
    </source>
</evidence>
<evidence type="ECO:0000259" key="2">
    <source>
        <dbReference type="Pfam" id="PF17107"/>
    </source>
</evidence>
<dbReference type="EMBL" id="SOSA01000527">
    <property type="protein sequence ID" value="THC90377.1"/>
    <property type="molecule type" value="Genomic_DNA"/>
</dbReference>
<dbReference type="PANTHER" id="PTHR46082">
    <property type="entry name" value="ATP/GTP-BINDING PROTEIN-RELATED"/>
    <property type="match status" value="1"/>
</dbReference>